<keyword evidence="5" id="KW-1185">Reference proteome</keyword>
<dbReference type="InterPro" id="IPR010619">
    <property type="entry name" value="ThrE-like_N"/>
</dbReference>
<dbReference type="AlphaFoldDB" id="A0AAW0GPA6"/>
<organism evidence="4 5">
    <name type="scientific">Cerrena zonata</name>
    <dbReference type="NCBI Taxonomy" id="2478898"/>
    <lineage>
        <taxon>Eukaryota</taxon>
        <taxon>Fungi</taxon>
        <taxon>Dikarya</taxon>
        <taxon>Basidiomycota</taxon>
        <taxon>Agaricomycotina</taxon>
        <taxon>Agaricomycetes</taxon>
        <taxon>Polyporales</taxon>
        <taxon>Cerrenaceae</taxon>
        <taxon>Cerrena</taxon>
    </lineage>
</organism>
<dbReference type="InterPro" id="IPR051361">
    <property type="entry name" value="ThrE/Ser_Exporter"/>
</dbReference>
<feature type="transmembrane region" description="Helical" evidence="2">
    <location>
        <begin position="392"/>
        <end position="409"/>
    </location>
</feature>
<feature type="domain" description="Threonine/serine exporter-like N-terminal" evidence="3">
    <location>
        <begin position="1"/>
        <end position="232"/>
    </location>
</feature>
<keyword evidence="2" id="KW-0812">Transmembrane</keyword>
<protein>
    <recommendedName>
        <fullName evidence="3">Threonine/serine exporter-like N-terminal domain-containing protein</fullName>
    </recommendedName>
</protein>
<evidence type="ECO:0000313" key="5">
    <source>
        <dbReference type="Proteomes" id="UP001385951"/>
    </source>
</evidence>
<dbReference type="PANTHER" id="PTHR31082:SF4">
    <property type="entry name" value="PHEROMONE-REGULATED MEMBRANE PROTEIN 10"/>
    <property type="match status" value="1"/>
</dbReference>
<evidence type="ECO:0000256" key="1">
    <source>
        <dbReference type="ARBA" id="ARBA00034125"/>
    </source>
</evidence>
<feature type="transmembrane region" description="Helical" evidence="2">
    <location>
        <begin position="147"/>
        <end position="167"/>
    </location>
</feature>
<evidence type="ECO:0000256" key="2">
    <source>
        <dbReference type="SAM" id="Phobius"/>
    </source>
</evidence>
<dbReference type="EMBL" id="JASBNA010000001">
    <property type="protein sequence ID" value="KAK7695428.1"/>
    <property type="molecule type" value="Genomic_DNA"/>
</dbReference>
<dbReference type="Pfam" id="PF06738">
    <property type="entry name" value="ThrE"/>
    <property type="match status" value="1"/>
</dbReference>
<gene>
    <name evidence="4" type="ORF">QCA50_000064</name>
</gene>
<feature type="transmembrane region" description="Helical" evidence="2">
    <location>
        <begin position="424"/>
        <end position="449"/>
    </location>
</feature>
<feature type="transmembrane region" description="Helical" evidence="2">
    <location>
        <begin position="98"/>
        <end position="117"/>
    </location>
</feature>
<feature type="transmembrane region" description="Helical" evidence="2">
    <location>
        <begin position="174"/>
        <end position="194"/>
    </location>
</feature>
<dbReference type="GO" id="GO:0022857">
    <property type="term" value="F:transmembrane transporter activity"/>
    <property type="evidence" value="ECO:0007669"/>
    <property type="project" value="InterPro"/>
</dbReference>
<comment type="similarity">
    <text evidence="1">Belongs to the ThrE exporter (TC 2.A.79) family.</text>
</comment>
<name>A0AAW0GPA6_9APHY</name>
<reference evidence="4 5" key="1">
    <citation type="submission" date="2022-09" db="EMBL/GenBank/DDBJ databases">
        <authorList>
            <person name="Palmer J.M."/>
        </authorList>
    </citation>
    <scope>NUCLEOTIDE SEQUENCE [LARGE SCALE GENOMIC DNA]</scope>
    <source>
        <strain evidence="4 5">DSM 7382</strain>
    </source>
</reference>
<evidence type="ECO:0000313" key="4">
    <source>
        <dbReference type="EMBL" id="KAK7695428.1"/>
    </source>
</evidence>
<keyword evidence="2" id="KW-1133">Transmembrane helix</keyword>
<feature type="transmembrane region" description="Helical" evidence="2">
    <location>
        <begin position="369"/>
        <end position="385"/>
    </location>
</feature>
<evidence type="ECO:0000259" key="3">
    <source>
        <dbReference type="Pfam" id="PF06738"/>
    </source>
</evidence>
<comment type="caution">
    <text evidence="4">The sequence shown here is derived from an EMBL/GenBank/DDBJ whole genome shotgun (WGS) entry which is preliminary data.</text>
</comment>
<feature type="transmembrane region" description="Helical" evidence="2">
    <location>
        <begin position="214"/>
        <end position="235"/>
    </location>
</feature>
<proteinExistence type="inferred from homology"/>
<keyword evidence="2" id="KW-0472">Membrane</keyword>
<accession>A0AAW0GPA6</accession>
<feature type="transmembrane region" description="Helical" evidence="2">
    <location>
        <begin position="343"/>
        <end position="363"/>
    </location>
</feature>
<dbReference type="Proteomes" id="UP001385951">
    <property type="component" value="Unassembled WGS sequence"/>
</dbReference>
<sequence>MLFGAPTHRIESQLLSAARLLEVDAEYVNLPGIIICSFGDQDTKTSDTHFLKCSGRLNLGSLHEVHQIYRLVMHDDISAKKGTEKLDELMQASPIYNTYIRCGLAFGLAALICPFAFGGSFVDMWFAGFGGVALCLMHSWSSSKSQIYATVFEITVTVGISLMARGLSSIRSETFCYTAISSAGIVSILPGYLILTSSLELASKNIVCGSIKMVYALIYTLFIGYGLNLGSDIYLLFDEDKREELKAMTDSMVAAVSLSGYYVADNTSLIINDYGAHMFSGKFTFSNVMPIKRDNIIAGCYRPPSFPWYLQSWPWWTQFFIVPTFATISSLSNLQPLKSVEIIVMVVIASIAYVANKVADYFIFERSDVVSSIGAFVIGMLGNIYSRKMGGTAFTSMVTGVLFLVPSGLSESGGITARGNGIEIGYAMISVTIGITVGLFMSQTLVYTFGSRKNAGHFSF</sequence>
<dbReference type="PANTHER" id="PTHR31082">
    <property type="entry name" value="PHEROMONE-REGULATED MEMBRANE PROTEIN 10"/>
    <property type="match status" value="1"/>
</dbReference>